<accession>A0A1Y1M2P1</accession>
<name>A0A1Y1M2P1_PHOPY</name>
<evidence type="ECO:0000313" key="1">
    <source>
        <dbReference type="EMBL" id="JAV79298.1"/>
    </source>
</evidence>
<dbReference type="AlphaFoldDB" id="A0A1Y1M2P1"/>
<proteinExistence type="predicted"/>
<dbReference type="EMBL" id="GEZM01043127">
    <property type="protein sequence ID" value="JAV79298.1"/>
    <property type="molecule type" value="Transcribed_RNA"/>
</dbReference>
<organism evidence="1">
    <name type="scientific">Photinus pyralis</name>
    <name type="common">Common eastern firefly</name>
    <name type="synonym">Lampyris pyralis</name>
    <dbReference type="NCBI Taxonomy" id="7054"/>
    <lineage>
        <taxon>Eukaryota</taxon>
        <taxon>Metazoa</taxon>
        <taxon>Ecdysozoa</taxon>
        <taxon>Arthropoda</taxon>
        <taxon>Hexapoda</taxon>
        <taxon>Insecta</taxon>
        <taxon>Pterygota</taxon>
        <taxon>Neoptera</taxon>
        <taxon>Endopterygota</taxon>
        <taxon>Coleoptera</taxon>
        <taxon>Polyphaga</taxon>
        <taxon>Elateriformia</taxon>
        <taxon>Elateroidea</taxon>
        <taxon>Lampyridae</taxon>
        <taxon>Lampyrinae</taxon>
        <taxon>Photinus</taxon>
    </lineage>
</organism>
<sequence length="122" mass="14043">MSSSSKPYKMKMVVKKENGAWFLERNVQRAEGKILVGQYQRRREQCSKCVVCVARNGPQRRPKAPMRQYNVGSPFKRVLIDIAGSFPESDGGNVQSYIMGVMNYFRTTLCQTKKRLLSRTFL</sequence>
<protein>
    <submittedName>
        <fullName evidence="1">Uncharacterized protein</fullName>
    </submittedName>
</protein>
<reference evidence="1" key="1">
    <citation type="journal article" date="2016" name="Sci. Rep.">
        <title>Molecular characterization of firefly nuptial gifts: a multi-omics approach sheds light on postcopulatory sexual selection.</title>
        <authorList>
            <person name="Al-Wathiqui N."/>
            <person name="Fallon T.R."/>
            <person name="South A."/>
            <person name="Weng J.K."/>
            <person name="Lewis S.M."/>
        </authorList>
    </citation>
    <scope>NUCLEOTIDE SEQUENCE</scope>
</reference>